<accession>A0A3D8R8R2</accession>
<name>A0A3D8R8R2_9HELO</name>
<dbReference type="OrthoDB" id="435881at2759"/>
<proteinExistence type="predicted"/>
<feature type="compositionally biased region" description="Acidic residues" evidence="4">
    <location>
        <begin position="177"/>
        <end position="186"/>
    </location>
</feature>
<gene>
    <name evidence="6" type="ORF">BP5796_08840</name>
</gene>
<dbReference type="GO" id="GO:0005634">
    <property type="term" value="C:nucleus"/>
    <property type="evidence" value="ECO:0007669"/>
    <property type="project" value="UniProtKB-SubCell"/>
</dbReference>
<dbReference type="InterPro" id="IPR050613">
    <property type="entry name" value="Sec_Metabolite_Reg"/>
</dbReference>
<evidence type="ECO:0000256" key="2">
    <source>
        <dbReference type="ARBA" id="ARBA00022723"/>
    </source>
</evidence>
<reference evidence="6 7" key="1">
    <citation type="journal article" date="2018" name="IMA Fungus">
        <title>IMA Genome-F 9: Draft genome sequence of Annulohypoxylon stygium, Aspergillus mulundensis, Berkeleyomyces basicola (syn. Thielaviopsis basicola), Ceratocystis smalleyi, two Cercospora beticola strains, Coleophoma cylindrospora, Fusarium fracticaudum, Phialophora cf. hyalina, and Morchella septimelata.</title>
        <authorList>
            <person name="Wingfield B.D."/>
            <person name="Bills G.F."/>
            <person name="Dong Y."/>
            <person name="Huang W."/>
            <person name="Nel W.J."/>
            <person name="Swalarsk-Parry B.S."/>
            <person name="Vaghefi N."/>
            <person name="Wilken P.M."/>
            <person name="An Z."/>
            <person name="de Beer Z.W."/>
            <person name="De Vos L."/>
            <person name="Chen L."/>
            <person name="Duong T.A."/>
            <person name="Gao Y."/>
            <person name="Hammerbacher A."/>
            <person name="Kikkert J.R."/>
            <person name="Li Y."/>
            <person name="Li H."/>
            <person name="Li K."/>
            <person name="Li Q."/>
            <person name="Liu X."/>
            <person name="Ma X."/>
            <person name="Naidoo K."/>
            <person name="Pethybridge S.J."/>
            <person name="Sun J."/>
            <person name="Steenkamp E.T."/>
            <person name="van der Nest M.A."/>
            <person name="van Wyk S."/>
            <person name="Wingfield M.J."/>
            <person name="Xiong C."/>
            <person name="Yue Q."/>
            <person name="Zhang X."/>
        </authorList>
    </citation>
    <scope>NUCLEOTIDE SEQUENCE [LARGE SCALE GENOMIC DNA]</scope>
    <source>
        <strain evidence="6 7">BP5796</strain>
    </source>
</reference>
<protein>
    <recommendedName>
        <fullName evidence="5">Zn(2)-C6 fungal-type domain-containing protein</fullName>
    </recommendedName>
</protein>
<sequence>MADVDAVALNEWDFQRGSTSPSKINREPSPNPAPKPLSCKRCRQRKIKCDRGAPCASCRRFGMECAYPPRVRTRRDPRKHQELLDRIARLENLVTKTAETRATEVPVQFPTQEIQPNPALYQIPSAEKEGIWVTESDRPISYAKPGPHKSNETHQASNHFWSSLTAEVDGLKQLLDEPSEDEEEEDNLKSTPPAHQASQPMTSMLFNESPEMVDLRAFHPFVAHARTLCDIYFSRVDPICKILHKPTIRSTIFARAHDLDVLAVERSLEALMFAVYFAAVCSVSNPECIKYFGQSKDVLSERYRFASSTALHNANFLDDVDFVSLQALVIFLVCFRQGSGSRKAWTLLSVAIRIAQALGLHRESSGSVFTPFETEMRRRLWWQLCIHDIWQSEDRAFDPIITEIDFTTLRPANIDDEDLDPSDLRPIVSRDGPTIMTFSLIAYEAYTLYSKLHFAPSVDPEIKMVKNDASGRWQQKEALAKEFCDILEEKVIKHCDTNDPYFWMCSTLAKNMQLKAFIVLRFPMRSSDMSTAPLVSKDLILGNCVIFFKLLEDLTTNQKTVPWQWMLGTWKQWHPLAVTLAELCTYKQGPLAEIGWEIINVVYEKYEERVSDAKGSRLWRPIKKLYQTAKKAREMTIFGSLQSQGQQTSTTHSWDSIEAYAASLRIADGPTLQPRTMLAYDPSGVPLTSDYGQQRFQNISMNQFSDSVFPADSAMLNTRPMEPIDWAAWNQFLADTLDVDGTLYNNMDSING</sequence>
<feature type="region of interest" description="Disordered" evidence="4">
    <location>
        <begin position="1"/>
        <end position="36"/>
    </location>
</feature>
<evidence type="ECO:0000313" key="6">
    <source>
        <dbReference type="EMBL" id="RDW70443.1"/>
    </source>
</evidence>
<dbReference type="PANTHER" id="PTHR31001:SF50">
    <property type="entry name" value="ZN(II)2CYS6 TRANSCRIPTION FACTOR (EUROFUNG)"/>
    <property type="match status" value="1"/>
</dbReference>
<dbReference type="PROSITE" id="PS50048">
    <property type="entry name" value="ZN2_CY6_FUNGAL_2"/>
    <property type="match status" value="1"/>
</dbReference>
<dbReference type="SMART" id="SM00066">
    <property type="entry name" value="GAL4"/>
    <property type="match status" value="1"/>
</dbReference>
<organism evidence="6 7">
    <name type="scientific">Coleophoma crateriformis</name>
    <dbReference type="NCBI Taxonomy" id="565419"/>
    <lineage>
        <taxon>Eukaryota</taxon>
        <taxon>Fungi</taxon>
        <taxon>Dikarya</taxon>
        <taxon>Ascomycota</taxon>
        <taxon>Pezizomycotina</taxon>
        <taxon>Leotiomycetes</taxon>
        <taxon>Helotiales</taxon>
        <taxon>Dermateaceae</taxon>
        <taxon>Coleophoma</taxon>
    </lineage>
</organism>
<dbReference type="PROSITE" id="PS00463">
    <property type="entry name" value="ZN2_CY6_FUNGAL_1"/>
    <property type="match status" value="1"/>
</dbReference>
<dbReference type="Pfam" id="PF00172">
    <property type="entry name" value="Zn_clus"/>
    <property type="match status" value="1"/>
</dbReference>
<dbReference type="GO" id="GO:0003677">
    <property type="term" value="F:DNA binding"/>
    <property type="evidence" value="ECO:0007669"/>
    <property type="project" value="InterPro"/>
</dbReference>
<dbReference type="PANTHER" id="PTHR31001">
    <property type="entry name" value="UNCHARACTERIZED TRANSCRIPTIONAL REGULATORY PROTEIN"/>
    <property type="match status" value="1"/>
</dbReference>
<dbReference type="Pfam" id="PF04082">
    <property type="entry name" value="Fungal_trans"/>
    <property type="match status" value="1"/>
</dbReference>
<dbReference type="GO" id="GO:0006351">
    <property type="term" value="P:DNA-templated transcription"/>
    <property type="evidence" value="ECO:0007669"/>
    <property type="project" value="InterPro"/>
</dbReference>
<dbReference type="CDD" id="cd00067">
    <property type="entry name" value="GAL4"/>
    <property type="match status" value="1"/>
</dbReference>
<comment type="caution">
    <text evidence="6">The sequence shown here is derived from an EMBL/GenBank/DDBJ whole genome shotgun (WGS) entry which is preliminary data.</text>
</comment>
<dbReference type="Proteomes" id="UP000256328">
    <property type="component" value="Unassembled WGS sequence"/>
</dbReference>
<keyword evidence="3" id="KW-0539">Nucleus</keyword>
<feature type="region of interest" description="Disordered" evidence="4">
    <location>
        <begin position="177"/>
        <end position="199"/>
    </location>
</feature>
<dbReference type="GO" id="GO:0000981">
    <property type="term" value="F:DNA-binding transcription factor activity, RNA polymerase II-specific"/>
    <property type="evidence" value="ECO:0007669"/>
    <property type="project" value="InterPro"/>
</dbReference>
<evidence type="ECO:0000256" key="3">
    <source>
        <dbReference type="ARBA" id="ARBA00023242"/>
    </source>
</evidence>
<dbReference type="InterPro" id="IPR036864">
    <property type="entry name" value="Zn2-C6_fun-type_DNA-bd_sf"/>
</dbReference>
<evidence type="ECO:0000259" key="5">
    <source>
        <dbReference type="PROSITE" id="PS50048"/>
    </source>
</evidence>
<dbReference type="EMBL" id="PDLN01000012">
    <property type="protein sequence ID" value="RDW70443.1"/>
    <property type="molecule type" value="Genomic_DNA"/>
</dbReference>
<dbReference type="InterPro" id="IPR007219">
    <property type="entry name" value="XnlR_reg_dom"/>
</dbReference>
<dbReference type="AlphaFoldDB" id="A0A3D8R8R2"/>
<dbReference type="InterPro" id="IPR001138">
    <property type="entry name" value="Zn2Cys6_DnaBD"/>
</dbReference>
<dbReference type="SUPFAM" id="SSF57701">
    <property type="entry name" value="Zn2/Cys6 DNA-binding domain"/>
    <property type="match status" value="1"/>
</dbReference>
<evidence type="ECO:0000256" key="4">
    <source>
        <dbReference type="SAM" id="MobiDB-lite"/>
    </source>
</evidence>
<comment type="subcellular location">
    <subcellularLocation>
        <location evidence="1">Nucleus</location>
    </subcellularLocation>
</comment>
<dbReference type="CDD" id="cd12148">
    <property type="entry name" value="fungal_TF_MHR"/>
    <property type="match status" value="1"/>
</dbReference>
<dbReference type="Gene3D" id="4.10.240.10">
    <property type="entry name" value="Zn(2)-C6 fungal-type DNA-binding domain"/>
    <property type="match status" value="1"/>
</dbReference>
<dbReference type="SMART" id="SM00906">
    <property type="entry name" value="Fungal_trans"/>
    <property type="match status" value="1"/>
</dbReference>
<evidence type="ECO:0000313" key="7">
    <source>
        <dbReference type="Proteomes" id="UP000256328"/>
    </source>
</evidence>
<keyword evidence="7" id="KW-1185">Reference proteome</keyword>
<feature type="domain" description="Zn(2)-C6 fungal-type" evidence="5">
    <location>
        <begin position="38"/>
        <end position="67"/>
    </location>
</feature>
<keyword evidence="2" id="KW-0479">Metal-binding</keyword>
<evidence type="ECO:0000256" key="1">
    <source>
        <dbReference type="ARBA" id="ARBA00004123"/>
    </source>
</evidence>
<dbReference type="GO" id="GO:0008270">
    <property type="term" value="F:zinc ion binding"/>
    <property type="evidence" value="ECO:0007669"/>
    <property type="project" value="InterPro"/>
</dbReference>